<comment type="caution">
    <text evidence="9">The sequence shown here is derived from an EMBL/GenBank/DDBJ whole genome shotgun (WGS) entry which is preliminary data.</text>
</comment>
<keyword evidence="2 5" id="KW-0238">DNA-binding</keyword>
<dbReference type="PANTHER" id="PTHR45664">
    <property type="entry name" value="PROTEIN ZERKNUELLT 1-RELATED"/>
    <property type="match status" value="1"/>
</dbReference>
<feature type="compositionally biased region" description="Low complexity" evidence="7">
    <location>
        <begin position="220"/>
        <end position="240"/>
    </location>
</feature>
<evidence type="ECO:0000256" key="5">
    <source>
        <dbReference type="PROSITE-ProRule" id="PRU00108"/>
    </source>
</evidence>
<dbReference type="GO" id="GO:0003700">
    <property type="term" value="F:DNA-binding transcription factor activity"/>
    <property type="evidence" value="ECO:0007669"/>
    <property type="project" value="UniProtKB-ARBA"/>
</dbReference>
<dbReference type="FunFam" id="1.10.10.60:FF:000176">
    <property type="entry name" value="pancreas/duodenum homeobox protein 1"/>
    <property type="match status" value="1"/>
</dbReference>
<organism evidence="9 10">
    <name type="scientific">Batillaria attramentaria</name>
    <dbReference type="NCBI Taxonomy" id="370345"/>
    <lineage>
        <taxon>Eukaryota</taxon>
        <taxon>Metazoa</taxon>
        <taxon>Spiralia</taxon>
        <taxon>Lophotrochozoa</taxon>
        <taxon>Mollusca</taxon>
        <taxon>Gastropoda</taxon>
        <taxon>Caenogastropoda</taxon>
        <taxon>Sorbeoconcha</taxon>
        <taxon>Cerithioidea</taxon>
        <taxon>Batillariidae</taxon>
        <taxon>Batillaria</taxon>
    </lineage>
</organism>
<proteinExistence type="predicted"/>
<dbReference type="InterPro" id="IPR020479">
    <property type="entry name" value="HD_metazoa"/>
</dbReference>
<dbReference type="InterPro" id="IPR017970">
    <property type="entry name" value="Homeobox_CS"/>
</dbReference>
<sequence length="294" mass="32763">RVPAKGGQPLAPARQHTFGPVIWAAKPPHLLSIICSPKSRPTNAALVVDENGKIMDRRRSAEQNQYSWPVFEVGYRVTGVTVDTARVKGAAYVAIVCCPAVFVPGVDPPALGVRPEMICLETMRTSLKLGILGKRYHSGFVEGAQFSLEDENKRTRTAYTRGQLLELEKEFHFNKYISRPRRIELAAMLNLTERHIKIWFQNRRMKWKKDEAKRRPRPLPASSTTSSSSSPPASPGTPKKGSGDESGGPLDGGPTIKSEKCRDAENAENSDVKREDDKRDRKDFERGLKRIVSS</sequence>
<dbReference type="Gene3D" id="1.10.10.60">
    <property type="entry name" value="Homeodomain-like"/>
    <property type="match status" value="1"/>
</dbReference>
<protein>
    <recommendedName>
        <fullName evidence="8">Homeobox domain-containing protein</fullName>
    </recommendedName>
</protein>
<dbReference type="Proteomes" id="UP001519460">
    <property type="component" value="Unassembled WGS sequence"/>
</dbReference>
<dbReference type="GO" id="GO:0043565">
    <property type="term" value="F:sequence-specific DNA binding"/>
    <property type="evidence" value="ECO:0007669"/>
    <property type="project" value="UniProtKB-ARBA"/>
</dbReference>
<feature type="DNA-binding region" description="Homeobox" evidence="5">
    <location>
        <begin position="152"/>
        <end position="211"/>
    </location>
</feature>
<evidence type="ECO:0000259" key="8">
    <source>
        <dbReference type="PROSITE" id="PS50071"/>
    </source>
</evidence>
<evidence type="ECO:0000313" key="10">
    <source>
        <dbReference type="Proteomes" id="UP001519460"/>
    </source>
</evidence>
<dbReference type="InterPro" id="IPR009057">
    <property type="entry name" value="Homeodomain-like_sf"/>
</dbReference>
<dbReference type="InterPro" id="IPR001356">
    <property type="entry name" value="HD"/>
</dbReference>
<feature type="domain" description="Homeobox" evidence="8">
    <location>
        <begin position="150"/>
        <end position="210"/>
    </location>
</feature>
<evidence type="ECO:0000256" key="7">
    <source>
        <dbReference type="SAM" id="MobiDB-lite"/>
    </source>
</evidence>
<dbReference type="Pfam" id="PF00046">
    <property type="entry name" value="Homeodomain"/>
    <property type="match status" value="1"/>
</dbReference>
<reference evidence="9 10" key="1">
    <citation type="journal article" date="2023" name="Sci. Data">
        <title>Genome assembly of the Korean intertidal mud-creeper Batillaria attramentaria.</title>
        <authorList>
            <person name="Patra A.K."/>
            <person name="Ho P.T."/>
            <person name="Jun S."/>
            <person name="Lee S.J."/>
            <person name="Kim Y."/>
            <person name="Won Y.J."/>
        </authorList>
    </citation>
    <scope>NUCLEOTIDE SEQUENCE [LARGE SCALE GENOMIC DNA]</scope>
    <source>
        <strain evidence="9">Wonlab-2016</strain>
    </source>
</reference>
<dbReference type="PANTHER" id="PTHR45664:SF12">
    <property type="entry name" value="PANCREAS_DUODENUM HOMEOBOX PROTEIN 1"/>
    <property type="match status" value="1"/>
</dbReference>
<evidence type="ECO:0000313" key="9">
    <source>
        <dbReference type="EMBL" id="KAK7500537.1"/>
    </source>
</evidence>
<dbReference type="PROSITE" id="PS00027">
    <property type="entry name" value="HOMEOBOX_1"/>
    <property type="match status" value="1"/>
</dbReference>
<dbReference type="GO" id="GO:0005634">
    <property type="term" value="C:nucleus"/>
    <property type="evidence" value="ECO:0007669"/>
    <property type="project" value="UniProtKB-SubCell"/>
</dbReference>
<gene>
    <name evidence="9" type="ORF">BaRGS_00008112</name>
</gene>
<dbReference type="GO" id="GO:0045944">
    <property type="term" value="P:positive regulation of transcription by RNA polymerase II"/>
    <property type="evidence" value="ECO:0007669"/>
    <property type="project" value="UniProtKB-ARBA"/>
</dbReference>
<dbReference type="SMART" id="SM00389">
    <property type="entry name" value="HOX"/>
    <property type="match status" value="1"/>
</dbReference>
<evidence type="ECO:0000256" key="4">
    <source>
        <dbReference type="ARBA" id="ARBA00023242"/>
    </source>
</evidence>
<evidence type="ECO:0000256" key="3">
    <source>
        <dbReference type="ARBA" id="ARBA00023155"/>
    </source>
</evidence>
<dbReference type="CDD" id="cd00086">
    <property type="entry name" value="homeodomain"/>
    <property type="match status" value="1"/>
</dbReference>
<dbReference type="PROSITE" id="PS50071">
    <property type="entry name" value="HOMEOBOX_2"/>
    <property type="match status" value="1"/>
</dbReference>
<dbReference type="SUPFAM" id="SSF46689">
    <property type="entry name" value="Homeodomain-like"/>
    <property type="match status" value="1"/>
</dbReference>
<name>A0ABD0LLT4_9CAEN</name>
<accession>A0ABD0LLT4</accession>
<keyword evidence="4 5" id="KW-0539">Nucleus</keyword>
<dbReference type="GO" id="GO:0048513">
    <property type="term" value="P:animal organ development"/>
    <property type="evidence" value="ECO:0007669"/>
    <property type="project" value="UniProtKB-ARBA"/>
</dbReference>
<keyword evidence="3 5" id="KW-0371">Homeobox</keyword>
<feature type="compositionally biased region" description="Basic and acidic residues" evidence="7">
    <location>
        <begin position="257"/>
        <end position="288"/>
    </location>
</feature>
<keyword evidence="10" id="KW-1185">Reference proteome</keyword>
<evidence type="ECO:0000256" key="2">
    <source>
        <dbReference type="ARBA" id="ARBA00023125"/>
    </source>
</evidence>
<feature type="non-terminal residue" evidence="9">
    <location>
        <position position="1"/>
    </location>
</feature>
<evidence type="ECO:0000256" key="1">
    <source>
        <dbReference type="ARBA" id="ARBA00022473"/>
    </source>
</evidence>
<dbReference type="PRINTS" id="PR00024">
    <property type="entry name" value="HOMEOBOX"/>
</dbReference>
<feature type="region of interest" description="Disordered" evidence="7">
    <location>
        <begin position="209"/>
        <end position="294"/>
    </location>
</feature>
<keyword evidence="1" id="KW-0217">Developmental protein</keyword>
<comment type="subcellular location">
    <subcellularLocation>
        <location evidence="5 6">Nucleus</location>
    </subcellularLocation>
</comment>
<evidence type="ECO:0000256" key="6">
    <source>
        <dbReference type="RuleBase" id="RU000682"/>
    </source>
</evidence>
<dbReference type="EMBL" id="JACVVK020000036">
    <property type="protein sequence ID" value="KAK7500537.1"/>
    <property type="molecule type" value="Genomic_DNA"/>
</dbReference>
<dbReference type="AlphaFoldDB" id="A0ABD0LLT4"/>